<dbReference type="GO" id="GO:0051787">
    <property type="term" value="F:misfolded protein binding"/>
    <property type="evidence" value="ECO:0007669"/>
    <property type="project" value="TreeGrafter"/>
</dbReference>
<accession>A0A0J9X4A7</accession>
<keyword evidence="1" id="KW-0645">Protease</keyword>
<reference evidence="1" key="1">
    <citation type="submission" date="2014-03" db="EMBL/GenBank/DDBJ databases">
        <authorList>
            <person name="Casaregola S."/>
        </authorList>
    </citation>
    <scope>NUCLEOTIDE SEQUENCE [LARGE SCALE GENOMIC DNA]</scope>
    <source>
        <strain evidence="1">CLIB 918</strain>
    </source>
</reference>
<dbReference type="OrthoDB" id="10050400at2759"/>
<evidence type="ECO:0000313" key="2">
    <source>
        <dbReference type="Proteomes" id="UP000242525"/>
    </source>
</evidence>
<dbReference type="CDD" id="cd24145">
    <property type="entry name" value="Mgr3-like"/>
    <property type="match status" value="1"/>
</dbReference>
<dbReference type="InterPro" id="IPR040201">
    <property type="entry name" value="Mrg3-like"/>
</dbReference>
<name>A0A0J9X4A7_GEOCN</name>
<dbReference type="EMBL" id="CCBN010000002">
    <property type="protein sequence ID" value="CDO52245.1"/>
    <property type="molecule type" value="Genomic_DNA"/>
</dbReference>
<protein>
    <submittedName>
        <fullName evidence="1">Similar to Saccharomyces cerevisiae YMR115W MGR3 Subunit of the mitochondrial (Mt) i-AAA protease supercomplex, which degrades misfolded mitochondrial proteins</fullName>
    </submittedName>
</protein>
<dbReference type="PANTHER" id="PTHR28142">
    <property type="entry name" value="MITOCHONDRIAL INNER MEMBRANE I-AAA PROTEASE SUPERCOMPLEX SUBUNIT MGR3-RELATED"/>
    <property type="match status" value="1"/>
</dbReference>
<comment type="caution">
    <text evidence="1">The sequence shown here is derived from an EMBL/GenBank/DDBJ whole genome shotgun (WGS) entry which is preliminary data.</text>
</comment>
<proteinExistence type="predicted"/>
<sequence length="472" mass="52330">MISRSLRLIRRTPLTRVNTPLLAAARRLPAQQAVLSKRTITAMFPPPPPRKSRLGRILLYSGLVAMAAVYGYWKFVTYHNFPPEVADKLRQGLYAEGSAGGFDYKTALFHYLEALEEADKVGLHALSDEYTGLQLKIAEMYEKLGMKNEAKMVYKELGIAYITALTDDNVIPAELRPHIIQRDLRVALKTAYLESATNPQLAKIGLMVHFRLAQDEVAKKSPELAKMINGSNKQRNINIPLSLDGEVNNDYADAWKPFRDELFNARDMFVALCIATGDIGLAIQTKLTSTEWMAVSGYDASETLMSFYNAGAIFYLQAEELEVRDHEKKPTISSDGQIKSAAELAQISMGQANACFSAVLSLIKKLPSRLRRDSDIDDVQALATYGLGVIALHKGNLDKASDLLREARLRAKGCGYTDLAKNADIELDKLEKAIQDRKDNKDINVLEEVKPVSPAISLASDAKKNLPITAEK</sequence>
<keyword evidence="1" id="KW-0378">Hydrolase</keyword>
<evidence type="ECO:0000313" key="1">
    <source>
        <dbReference type="EMBL" id="CDO52245.1"/>
    </source>
</evidence>
<gene>
    <name evidence="1" type="ORF">BN980_GECA02s07974g</name>
</gene>
<dbReference type="GO" id="GO:0006515">
    <property type="term" value="P:protein quality control for misfolded or incompletely synthesized proteins"/>
    <property type="evidence" value="ECO:0007669"/>
    <property type="project" value="TreeGrafter"/>
</dbReference>
<dbReference type="Proteomes" id="UP000242525">
    <property type="component" value="Unassembled WGS sequence"/>
</dbReference>
<dbReference type="AlphaFoldDB" id="A0A0J9X4A7"/>
<keyword evidence="2" id="KW-1185">Reference proteome</keyword>
<organism evidence="1 2">
    <name type="scientific">Geotrichum candidum</name>
    <name type="common">Oospora lactis</name>
    <name type="synonym">Dipodascus geotrichum</name>
    <dbReference type="NCBI Taxonomy" id="1173061"/>
    <lineage>
        <taxon>Eukaryota</taxon>
        <taxon>Fungi</taxon>
        <taxon>Dikarya</taxon>
        <taxon>Ascomycota</taxon>
        <taxon>Saccharomycotina</taxon>
        <taxon>Dipodascomycetes</taxon>
        <taxon>Dipodascales</taxon>
        <taxon>Dipodascaceae</taxon>
        <taxon>Geotrichum</taxon>
    </lineage>
</organism>
<dbReference type="GO" id="GO:0008233">
    <property type="term" value="F:peptidase activity"/>
    <property type="evidence" value="ECO:0007669"/>
    <property type="project" value="UniProtKB-KW"/>
</dbReference>
<dbReference type="GO" id="GO:0031942">
    <property type="term" value="C:i-AAA complex"/>
    <property type="evidence" value="ECO:0007669"/>
    <property type="project" value="TreeGrafter"/>
</dbReference>
<dbReference type="STRING" id="1173061.A0A0J9X4A7"/>
<dbReference type="PANTHER" id="PTHR28142:SF1">
    <property type="entry name" value="MITOCHONDRIAL INNER MEMBRANE I-AAA PROTEASE SUPERCOMPLEX SUBUNIT MGR3-RELATED"/>
    <property type="match status" value="1"/>
</dbReference>